<evidence type="ECO:0000313" key="2">
    <source>
        <dbReference type="EMBL" id="KAK0431456.1"/>
    </source>
</evidence>
<feature type="compositionally biased region" description="Polar residues" evidence="1">
    <location>
        <begin position="181"/>
        <end position="190"/>
    </location>
</feature>
<proteinExistence type="predicted"/>
<sequence>MALSTYALPAGGGSNPPSGGGRQGFIGNGGPSGGQGQGPSGMEEYKGSEHEYGLTQYMSDGVHRQSSKEEKIVVKKFYKYVDIQQWQPQNSLSGRAGIRMATIINLKDNDWARVLKTDSQDHRMKRTALLGPKEVVSKLMEAHSQDLSVGTVSLEITVAGTERSIGRRPPTPVQLDKQSRRTTGPRPSSEWTRRTLGSGMAATIMVRVLG</sequence>
<protein>
    <submittedName>
        <fullName evidence="2">Uncharacterized protein</fullName>
    </submittedName>
</protein>
<accession>A0AA39IXC5</accession>
<feature type="compositionally biased region" description="Gly residues" evidence="1">
    <location>
        <begin position="10"/>
        <end position="39"/>
    </location>
</feature>
<name>A0AA39IXC5_9AGAR</name>
<evidence type="ECO:0000256" key="1">
    <source>
        <dbReference type="SAM" id="MobiDB-lite"/>
    </source>
</evidence>
<dbReference type="Proteomes" id="UP001175226">
    <property type="component" value="Unassembled WGS sequence"/>
</dbReference>
<comment type="caution">
    <text evidence="2">The sequence shown here is derived from an EMBL/GenBank/DDBJ whole genome shotgun (WGS) entry which is preliminary data.</text>
</comment>
<dbReference type="AlphaFoldDB" id="A0AA39IXC5"/>
<reference evidence="2" key="1">
    <citation type="submission" date="2023-06" db="EMBL/GenBank/DDBJ databases">
        <authorList>
            <consortium name="Lawrence Berkeley National Laboratory"/>
            <person name="Ahrendt S."/>
            <person name="Sahu N."/>
            <person name="Indic B."/>
            <person name="Wong-Bajracharya J."/>
            <person name="Merenyi Z."/>
            <person name="Ke H.-M."/>
            <person name="Monk M."/>
            <person name="Kocsube S."/>
            <person name="Drula E."/>
            <person name="Lipzen A."/>
            <person name="Balint B."/>
            <person name="Henrissat B."/>
            <person name="Andreopoulos B."/>
            <person name="Martin F.M."/>
            <person name="Harder C.B."/>
            <person name="Rigling D."/>
            <person name="Ford K.L."/>
            <person name="Foster G.D."/>
            <person name="Pangilinan J."/>
            <person name="Papanicolaou A."/>
            <person name="Barry K."/>
            <person name="LaButti K."/>
            <person name="Viragh M."/>
            <person name="Koriabine M."/>
            <person name="Yan M."/>
            <person name="Riley R."/>
            <person name="Champramary S."/>
            <person name="Plett K.L."/>
            <person name="Tsai I.J."/>
            <person name="Slot J."/>
            <person name="Sipos G."/>
            <person name="Plett J."/>
            <person name="Nagy L.G."/>
            <person name="Grigoriev I.V."/>
        </authorList>
    </citation>
    <scope>NUCLEOTIDE SEQUENCE</scope>
    <source>
        <strain evidence="2">FPL87.14</strain>
    </source>
</reference>
<feature type="region of interest" description="Disordered" evidence="1">
    <location>
        <begin position="161"/>
        <end position="193"/>
    </location>
</feature>
<keyword evidence="3" id="KW-1185">Reference proteome</keyword>
<organism evidence="2 3">
    <name type="scientific">Armillaria borealis</name>
    <dbReference type="NCBI Taxonomy" id="47425"/>
    <lineage>
        <taxon>Eukaryota</taxon>
        <taxon>Fungi</taxon>
        <taxon>Dikarya</taxon>
        <taxon>Basidiomycota</taxon>
        <taxon>Agaricomycotina</taxon>
        <taxon>Agaricomycetes</taxon>
        <taxon>Agaricomycetidae</taxon>
        <taxon>Agaricales</taxon>
        <taxon>Marasmiineae</taxon>
        <taxon>Physalacriaceae</taxon>
        <taxon>Armillaria</taxon>
    </lineage>
</organism>
<gene>
    <name evidence="2" type="ORF">EV421DRAFT_2024543</name>
</gene>
<feature type="region of interest" description="Disordered" evidence="1">
    <location>
        <begin position="1"/>
        <end position="47"/>
    </location>
</feature>
<evidence type="ECO:0000313" key="3">
    <source>
        <dbReference type="Proteomes" id="UP001175226"/>
    </source>
</evidence>
<dbReference type="EMBL" id="JAUEPT010000114">
    <property type="protein sequence ID" value="KAK0431456.1"/>
    <property type="molecule type" value="Genomic_DNA"/>
</dbReference>